<feature type="domain" description="Aminotransferase class I/classII large" evidence="5">
    <location>
        <begin position="4"/>
        <end position="149"/>
    </location>
</feature>
<dbReference type="InterPro" id="IPR015421">
    <property type="entry name" value="PyrdxlP-dep_Trfase_major"/>
</dbReference>
<dbReference type="Pfam" id="PF00155">
    <property type="entry name" value="Aminotran_1_2"/>
    <property type="match status" value="1"/>
</dbReference>
<keyword evidence="3 6" id="KW-0808">Transferase</keyword>
<keyword evidence="6" id="KW-0012">Acyltransferase</keyword>
<name>A0A380ELT0_STAAU</name>
<dbReference type="PANTHER" id="PTHR13693:SF100">
    <property type="entry name" value="8-AMINO-7-OXONONANOATE SYNTHASE"/>
    <property type="match status" value="1"/>
</dbReference>
<sequence>MIYKHLDIADLEKRLEKYPNQNIPKIIISDSVFSTNGDVVDIGQLVSLKHKYNATLILDVSHSFGIENYSNYQGVDILTSSLSKACGAYGGVILSSNDVKDMLINHGRPLIYSSSLPIYNLYFIKRNIEKLINADDRRTKLNSLSKYFNQS</sequence>
<reference evidence="6 7" key="1">
    <citation type="submission" date="2018-06" db="EMBL/GenBank/DDBJ databases">
        <authorList>
            <consortium name="Pathogen Informatics"/>
            <person name="Doyle S."/>
        </authorList>
    </citation>
    <scope>NUCLEOTIDE SEQUENCE [LARGE SCALE GENOMIC DNA]</scope>
    <source>
        <strain evidence="6 7">NCTC10702</strain>
    </source>
</reference>
<comment type="subunit">
    <text evidence="2">Homodimer.</text>
</comment>
<organism evidence="6 7">
    <name type="scientific">Staphylococcus aureus</name>
    <dbReference type="NCBI Taxonomy" id="1280"/>
    <lineage>
        <taxon>Bacteria</taxon>
        <taxon>Bacillati</taxon>
        <taxon>Bacillota</taxon>
        <taxon>Bacilli</taxon>
        <taxon>Bacillales</taxon>
        <taxon>Staphylococcaceae</taxon>
        <taxon>Staphylococcus</taxon>
    </lineage>
</organism>
<evidence type="ECO:0000256" key="1">
    <source>
        <dbReference type="ARBA" id="ARBA00001933"/>
    </source>
</evidence>
<dbReference type="InterPro" id="IPR050087">
    <property type="entry name" value="AON_synthase_class-II"/>
</dbReference>
<dbReference type="InterPro" id="IPR004839">
    <property type="entry name" value="Aminotransferase_I/II_large"/>
</dbReference>
<dbReference type="EMBL" id="UHBY01000003">
    <property type="protein sequence ID" value="SUL37771.1"/>
    <property type="molecule type" value="Genomic_DNA"/>
</dbReference>
<comment type="cofactor">
    <cofactor evidence="1">
        <name>pyridoxal 5'-phosphate</name>
        <dbReference type="ChEBI" id="CHEBI:597326"/>
    </cofactor>
</comment>
<keyword evidence="4" id="KW-0663">Pyridoxal phosphate</keyword>
<evidence type="ECO:0000256" key="3">
    <source>
        <dbReference type="ARBA" id="ARBA00022679"/>
    </source>
</evidence>
<dbReference type="SUPFAM" id="SSF53383">
    <property type="entry name" value="PLP-dependent transferases"/>
    <property type="match status" value="1"/>
</dbReference>
<dbReference type="InterPro" id="IPR015424">
    <property type="entry name" value="PyrdxlP-dep_Trfase"/>
</dbReference>
<evidence type="ECO:0000313" key="7">
    <source>
        <dbReference type="Proteomes" id="UP000254116"/>
    </source>
</evidence>
<dbReference type="GO" id="GO:0030170">
    <property type="term" value="F:pyridoxal phosphate binding"/>
    <property type="evidence" value="ECO:0007669"/>
    <property type="project" value="InterPro"/>
</dbReference>
<protein>
    <submittedName>
        <fullName evidence="6">8-amino-7-oxononanoate synthase</fullName>
        <ecNumber evidence="6">2.3.1.47</ecNumber>
    </submittedName>
</protein>
<evidence type="ECO:0000256" key="2">
    <source>
        <dbReference type="ARBA" id="ARBA00011738"/>
    </source>
</evidence>
<proteinExistence type="predicted"/>
<dbReference type="EC" id="2.3.1.47" evidence="6"/>
<evidence type="ECO:0000256" key="4">
    <source>
        <dbReference type="ARBA" id="ARBA00022898"/>
    </source>
</evidence>
<evidence type="ECO:0000313" key="6">
    <source>
        <dbReference type="EMBL" id="SUL37771.1"/>
    </source>
</evidence>
<evidence type="ECO:0000259" key="5">
    <source>
        <dbReference type="Pfam" id="PF00155"/>
    </source>
</evidence>
<dbReference type="Proteomes" id="UP000254116">
    <property type="component" value="Unassembled WGS sequence"/>
</dbReference>
<accession>A0A380ELT0</accession>
<dbReference type="GO" id="GO:0009102">
    <property type="term" value="P:biotin biosynthetic process"/>
    <property type="evidence" value="ECO:0007669"/>
    <property type="project" value="TreeGrafter"/>
</dbReference>
<dbReference type="AlphaFoldDB" id="A0A380ELT0"/>
<dbReference type="PANTHER" id="PTHR13693">
    <property type="entry name" value="CLASS II AMINOTRANSFERASE/8-AMINO-7-OXONONANOATE SYNTHASE"/>
    <property type="match status" value="1"/>
</dbReference>
<gene>
    <name evidence="6" type="primary">bioF</name>
    <name evidence="6" type="ORF">NCTC10702_03786</name>
</gene>
<dbReference type="GO" id="GO:0008710">
    <property type="term" value="F:8-amino-7-oxononanoate synthase activity"/>
    <property type="evidence" value="ECO:0007669"/>
    <property type="project" value="UniProtKB-EC"/>
</dbReference>
<dbReference type="Gene3D" id="3.40.640.10">
    <property type="entry name" value="Type I PLP-dependent aspartate aminotransferase-like (Major domain)"/>
    <property type="match status" value="1"/>
</dbReference>